<dbReference type="GO" id="GO:0016491">
    <property type="term" value="F:oxidoreductase activity"/>
    <property type="evidence" value="ECO:0007669"/>
    <property type="project" value="UniProtKB-KW"/>
</dbReference>
<gene>
    <name evidence="4" type="ORF">KT71_03052</name>
</gene>
<dbReference type="OrthoDB" id="109589at2"/>
<dbReference type="EMBL" id="AAOA02000002">
    <property type="protein sequence ID" value="EAQ98191.1"/>
    <property type="molecule type" value="Genomic_DNA"/>
</dbReference>
<accession>A4A7C2</accession>
<comment type="similarity">
    <text evidence="1">Belongs to the short-chain dehydrogenases/reductases (SDR) family.</text>
</comment>
<evidence type="ECO:0000256" key="3">
    <source>
        <dbReference type="ARBA" id="ARBA00071493"/>
    </source>
</evidence>
<dbReference type="FunFam" id="3.40.50.720:FF:000594">
    <property type="entry name" value="Short-chain oxidoreductase"/>
    <property type="match status" value="1"/>
</dbReference>
<dbReference type="RefSeq" id="WP_008293016.1">
    <property type="nucleotide sequence ID" value="NZ_CM002299.1"/>
</dbReference>
<dbReference type="eggNOG" id="COG1028">
    <property type="taxonomic scope" value="Bacteria"/>
</dbReference>
<dbReference type="InterPro" id="IPR036291">
    <property type="entry name" value="NAD(P)-bd_dom_sf"/>
</dbReference>
<sequence length="325" mass="34713">MTTAQTPIASGFDGNNTALEVIDGIDLSGKQAVVTGGYSGLGLETTRALATAGAKVLVPARRPEHAKAELAAFADLPGEIEIDILDLGDLESVQDFANRFLERGRSIDMLINNAAIMACPETRLAQNREAQFATNHLGHFALTMRLYPALKASGGARVVSLSSTGHKLSPIRWDDLMFDEDEYNKWIAYGQAKTANSLFAVELDALGKSDDVRAFAVHPGGIMTPLQRHLPREEMIAMGWIDEEGTVNAIFKNPEQGAATSVWAATAPALDAHGGVYCEDCNIAAETVKGSDKARFSGVDAHAIDSGEAKKLWSLSELLTGTSLE</sequence>
<dbReference type="HOGENOM" id="CLU_010194_44_0_6"/>
<evidence type="ECO:0000313" key="4">
    <source>
        <dbReference type="EMBL" id="EAQ98191.1"/>
    </source>
</evidence>
<reference evidence="4 5" key="2">
    <citation type="journal article" date="2009" name="PLoS ONE">
        <title>The photosynthetic apparatus and its regulation in the aerobic gammaproteobacterium Congregibacter litoralis gen. nov., sp. nov.</title>
        <authorList>
            <person name="Spring S."/>
            <person name="Lunsdorf H."/>
            <person name="Fuchs B.M."/>
            <person name="Tindall B.J."/>
        </authorList>
    </citation>
    <scope>NUCLEOTIDE SEQUENCE [LARGE SCALE GENOMIC DNA]</scope>
    <source>
        <strain evidence="4">KT71</strain>
    </source>
</reference>
<reference evidence="4 5" key="1">
    <citation type="journal article" date="2007" name="Proc. Natl. Acad. Sci. U.S.A.">
        <title>Characterization of a marine gammaproteobacterium capable of aerobic anoxygenic photosynthesis.</title>
        <authorList>
            <person name="Fuchs B.M."/>
            <person name="Spring S."/>
            <person name="Teeling H."/>
            <person name="Quast C."/>
            <person name="Wulf J."/>
            <person name="Schattenhofer M."/>
            <person name="Yan S."/>
            <person name="Ferriera S."/>
            <person name="Johnson J."/>
            <person name="Glockner F.O."/>
            <person name="Amann R."/>
        </authorList>
    </citation>
    <scope>NUCLEOTIDE SEQUENCE [LARGE SCALE GENOMIC DNA]</scope>
    <source>
        <strain evidence="4">KT71</strain>
    </source>
</reference>
<dbReference type="InterPro" id="IPR002347">
    <property type="entry name" value="SDR_fam"/>
</dbReference>
<keyword evidence="2" id="KW-0560">Oxidoreductase</keyword>
<comment type="caution">
    <text evidence="4">The sequence shown here is derived from an EMBL/GenBank/DDBJ whole genome shotgun (WGS) entry which is preliminary data.</text>
</comment>
<dbReference type="PANTHER" id="PTHR24320">
    <property type="entry name" value="RETINOL DEHYDROGENASE"/>
    <property type="match status" value="1"/>
</dbReference>
<protein>
    <recommendedName>
        <fullName evidence="3">Probable oxidoreductase</fullName>
    </recommendedName>
</protein>
<dbReference type="SUPFAM" id="SSF51735">
    <property type="entry name" value="NAD(P)-binding Rossmann-fold domains"/>
    <property type="match status" value="1"/>
</dbReference>
<evidence type="ECO:0000313" key="5">
    <source>
        <dbReference type="Proteomes" id="UP000019205"/>
    </source>
</evidence>
<dbReference type="Gene3D" id="3.40.50.720">
    <property type="entry name" value="NAD(P)-binding Rossmann-like Domain"/>
    <property type="match status" value="1"/>
</dbReference>
<name>A4A7C2_9GAMM</name>
<evidence type="ECO:0000256" key="2">
    <source>
        <dbReference type="ARBA" id="ARBA00023002"/>
    </source>
</evidence>
<dbReference type="NCBIfam" id="NF004845">
    <property type="entry name" value="PRK06196.1"/>
    <property type="match status" value="1"/>
</dbReference>
<dbReference type="PANTHER" id="PTHR24320:SF148">
    <property type="entry name" value="NAD(P)-BINDING ROSSMANN-FOLD SUPERFAMILY PROTEIN"/>
    <property type="match status" value="1"/>
</dbReference>
<dbReference type="Proteomes" id="UP000019205">
    <property type="component" value="Chromosome"/>
</dbReference>
<proteinExistence type="inferred from homology"/>
<dbReference type="STRING" id="314285.KT71_03052"/>
<keyword evidence="5" id="KW-1185">Reference proteome</keyword>
<dbReference type="AlphaFoldDB" id="A4A7C2"/>
<dbReference type="PRINTS" id="PR00081">
    <property type="entry name" value="GDHRDH"/>
</dbReference>
<organism evidence="4 5">
    <name type="scientific">Congregibacter litoralis KT71</name>
    <dbReference type="NCBI Taxonomy" id="314285"/>
    <lineage>
        <taxon>Bacteria</taxon>
        <taxon>Pseudomonadati</taxon>
        <taxon>Pseudomonadota</taxon>
        <taxon>Gammaproteobacteria</taxon>
        <taxon>Cellvibrionales</taxon>
        <taxon>Halieaceae</taxon>
        <taxon>Congregibacter</taxon>
    </lineage>
</organism>
<evidence type="ECO:0000256" key="1">
    <source>
        <dbReference type="ARBA" id="ARBA00006484"/>
    </source>
</evidence>
<dbReference type="Pfam" id="PF00106">
    <property type="entry name" value="adh_short"/>
    <property type="match status" value="1"/>
</dbReference>